<dbReference type="Gene3D" id="2.130.10.10">
    <property type="entry name" value="YVTN repeat-like/Quinoprotein amine dehydrogenase"/>
    <property type="match status" value="1"/>
</dbReference>
<dbReference type="SMART" id="SM00320">
    <property type="entry name" value="WD40"/>
    <property type="match status" value="1"/>
</dbReference>
<dbReference type="Proteomes" id="UP000595437">
    <property type="component" value="Chromosome 9"/>
</dbReference>
<name>A0A7T8GYH4_CALRO</name>
<proteinExistence type="predicted"/>
<organism evidence="1 2">
    <name type="scientific">Caligus rogercresseyi</name>
    <name type="common">Sea louse</name>
    <dbReference type="NCBI Taxonomy" id="217165"/>
    <lineage>
        <taxon>Eukaryota</taxon>
        <taxon>Metazoa</taxon>
        <taxon>Ecdysozoa</taxon>
        <taxon>Arthropoda</taxon>
        <taxon>Crustacea</taxon>
        <taxon>Multicrustacea</taxon>
        <taxon>Hexanauplia</taxon>
        <taxon>Copepoda</taxon>
        <taxon>Siphonostomatoida</taxon>
        <taxon>Caligidae</taxon>
        <taxon>Caligus</taxon>
    </lineage>
</organism>
<evidence type="ECO:0000313" key="1">
    <source>
        <dbReference type="EMBL" id="QQP40144.1"/>
    </source>
</evidence>
<gene>
    <name evidence="1" type="ORF">FKW44_014096</name>
</gene>
<dbReference type="EMBL" id="CP045898">
    <property type="protein sequence ID" value="QQP40144.1"/>
    <property type="molecule type" value="Genomic_DNA"/>
</dbReference>
<dbReference type="InterPro" id="IPR036322">
    <property type="entry name" value="WD40_repeat_dom_sf"/>
</dbReference>
<dbReference type="SUPFAM" id="SSF50978">
    <property type="entry name" value="WD40 repeat-like"/>
    <property type="match status" value="1"/>
</dbReference>
<evidence type="ECO:0000313" key="2">
    <source>
        <dbReference type="Proteomes" id="UP000595437"/>
    </source>
</evidence>
<sequence>MESTSWQPRWTTRSSYGNIPKESVSRLTPDIGTKSIAYLQFQRHGREVDCFGLGGQHGYIWNLQTKEIVQKLQGHTDVVLSTACHPTENIIASAALENDKTIKLWRSDT</sequence>
<keyword evidence="2" id="KW-1185">Reference proteome</keyword>
<dbReference type="OrthoDB" id="674604at2759"/>
<dbReference type="AlphaFoldDB" id="A0A7T8GYH4"/>
<dbReference type="InterPro" id="IPR015943">
    <property type="entry name" value="WD40/YVTN_repeat-like_dom_sf"/>
</dbReference>
<accession>A0A7T8GYH4</accession>
<reference evidence="2" key="1">
    <citation type="submission" date="2021-01" db="EMBL/GenBank/DDBJ databases">
        <title>Caligus Genome Assembly.</title>
        <authorList>
            <person name="Gallardo-Escarate C."/>
        </authorList>
    </citation>
    <scope>NUCLEOTIDE SEQUENCE [LARGE SCALE GENOMIC DNA]</scope>
</reference>
<dbReference type="Pfam" id="PF00400">
    <property type="entry name" value="WD40"/>
    <property type="match status" value="1"/>
</dbReference>
<dbReference type="InterPro" id="IPR001680">
    <property type="entry name" value="WD40_rpt"/>
</dbReference>
<protein>
    <submittedName>
        <fullName evidence="1">Protein will die slowlylike</fullName>
    </submittedName>
</protein>